<comment type="caution">
    <text evidence="2">The sequence shown here is derived from an EMBL/GenBank/DDBJ whole genome shotgun (WGS) entry which is preliminary data.</text>
</comment>
<evidence type="ECO:0008006" key="4">
    <source>
        <dbReference type="Google" id="ProtNLM"/>
    </source>
</evidence>
<dbReference type="EMBL" id="QGKX02001290">
    <property type="protein sequence ID" value="KAF3541584.1"/>
    <property type="molecule type" value="Genomic_DNA"/>
</dbReference>
<dbReference type="PANTHER" id="PTHR48449:SF1">
    <property type="entry name" value="DUF1985 DOMAIN-CONTAINING PROTEIN"/>
    <property type="match status" value="1"/>
</dbReference>
<protein>
    <recommendedName>
        <fullName evidence="4">DUF1985 domain-containing protein</fullName>
    </recommendedName>
</protein>
<accession>A0A8S9QTL7</accession>
<dbReference type="PANTHER" id="PTHR48449">
    <property type="entry name" value="DUF1985 DOMAIN-CONTAINING PROTEIN"/>
    <property type="match status" value="1"/>
</dbReference>
<dbReference type="AlphaFoldDB" id="A0A8S9QTL7"/>
<sequence length="600" mass="69140">MYHGFSSDLTSREDFRKTSRIFNEDFVKSSLNIRGVFLKSSVSLLEVFFFHKKKYELLCLIGPEPVRFSLIEFEHLTGLNCEYIKNLDNATVEVTDELARFWELIDVDIDAGPRFIEGKRYSSATRTSPARLVMDLEDFETYPWGRLAFKTLIDSVKAKNLTKTCYTVDGFIQVLQDWVYYALPDLAASFGKPIRNKLSPPLLAYKGHKGQKFVKEAISTQFMFAGKGKWKWTQECWPVEGAKKWTNPVYVKQERPQPTVNEERRAQPTVNEERRAQKKARTKAYTESHAAARNGITREEIEQLFKDMTKVMTAGFGQCVEEVKLLGGRMEALEKKVGIKQKCTGSNELQLTLSDTEKDANEPGRESVIGDKRGRENNVHAANTEPGCLTEPSVVIIDKTKPTKSDLEREEERREAKKDLVKEYYRAKSERERKLVASQQSPFLGNSTAKQIVPTKNVGHGYDPFASVDKKNAKVLLYFLKKDIHHTLRFEKKPFGSRTLWFATLRTPLKWLMGSVSLLNTTRTRRLKEDFRKTSPEDFQKTSERLLEDFWMTFGLLLEMTSREVYLENTSKEVFYKSSESLLNVARSLLGYLPYSQLQK</sequence>
<feature type="region of interest" description="Disordered" evidence="1">
    <location>
        <begin position="254"/>
        <end position="287"/>
    </location>
</feature>
<feature type="compositionally biased region" description="Basic and acidic residues" evidence="1">
    <location>
        <begin position="261"/>
        <end position="275"/>
    </location>
</feature>
<evidence type="ECO:0000313" key="2">
    <source>
        <dbReference type="EMBL" id="KAF3541584.1"/>
    </source>
</evidence>
<organism evidence="2 3">
    <name type="scientific">Brassica cretica</name>
    <name type="common">Mustard</name>
    <dbReference type="NCBI Taxonomy" id="69181"/>
    <lineage>
        <taxon>Eukaryota</taxon>
        <taxon>Viridiplantae</taxon>
        <taxon>Streptophyta</taxon>
        <taxon>Embryophyta</taxon>
        <taxon>Tracheophyta</taxon>
        <taxon>Spermatophyta</taxon>
        <taxon>Magnoliopsida</taxon>
        <taxon>eudicotyledons</taxon>
        <taxon>Gunneridae</taxon>
        <taxon>Pentapetalae</taxon>
        <taxon>rosids</taxon>
        <taxon>malvids</taxon>
        <taxon>Brassicales</taxon>
        <taxon>Brassicaceae</taxon>
        <taxon>Brassiceae</taxon>
        <taxon>Brassica</taxon>
    </lineage>
</organism>
<evidence type="ECO:0000256" key="1">
    <source>
        <dbReference type="SAM" id="MobiDB-lite"/>
    </source>
</evidence>
<evidence type="ECO:0000313" key="3">
    <source>
        <dbReference type="Proteomes" id="UP000712600"/>
    </source>
</evidence>
<gene>
    <name evidence="2" type="ORF">F2Q69_00025067</name>
</gene>
<proteinExistence type="predicted"/>
<name>A0A8S9QTL7_BRACR</name>
<reference evidence="2" key="1">
    <citation type="submission" date="2019-12" db="EMBL/GenBank/DDBJ databases">
        <title>Genome sequencing and annotation of Brassica cretica.</title>
        <authorList>
            <person name="Studholme D.J."/>
            <person name="Sarris P."/>
        </authorList>
    </citation>
    <scope>NUCLEOTIDE SEQUENCE</scope>
    <source>
        <strain evidence="2">PFS-109/04</strain>
        <tissue evidence="2">Leaf</tissue>
    </source>
</reference>
<dbReference type="Proteomes" id="UP000712600">
    <property type="component" value="Unassembled WGS sequence"/>
</dbReference>